<dbReference type="AlphaFoldDB" id="X1T759"/>
<comment type="caution">
    <text evidence="1">The sequence shown here is derived from an EMBL/GenBank/DDBJ whole genome shotgun (WGS) entry which is preliminary data.</text>
</comment>
<name>X1T759_9ZZZZ</name>
<proteinExistence type="predicted"/>
<protein>
    <recommendedName>
        <fullName evidence="2">DUF3800 domain-containing protein</fullName>
    </recommendedName>
</protein>
<evidence type="ECO:0000313" key="1">
    <source>
        <dbReference type="EMBL" id="GAI75839.1"/>
    </source>
</evidence>
<evidence type="ECO:0008006" key="2">
    <source>
        <dbReference type="Google" id="ProtNLM"/>
    </source>
</evidence>
<dbReference type="EMBL" id="BARW01010403">
    <property type="protein sequence ID" value="GAI75839.1"/>
    <property type="molecule type" value="Genomic_DNA"/>
</dbReference>
<organism evidence="1">
    <name type="scientific">marine sediment metagenome</name>
    <dbReference type="NCBI Taxonomy" id="412755"/>
    <lineage>
        <taxon>unclassified sequences</taxon>
        <taxon>metagenomes</taxon>
        <taxon>ecological metagenomes</taxon>
    </lineage>
</organism>
<gene>
    <name evidence="1" type="ORF">S12H4_20497</name>
</gene>
<accession>X1T759</accession>
<sequence length="68" mass="7779">MPTHFVFVDETGDLGLKGTQVYGYGVLEVAASDYGKIRAILAEERWRFRLYRDFELKPAARPVTNVLM</sequence>
<reference evidence="1" key="1">
    <citation type="journal article" date="2014" name="Front. Microbiol.">
        <title>High frequency of phylogenetically diverse reductive dehalogenase-homologous genes in deep subseafloor sedimentary metagenomes.</title>
        <authorList>
            <person name="Kawai M."/>
            <person name="Futagami T."/>
            <person name="Toyoda A."/>
            <person name="Takaki Y."/>
            <person name="Nishi S."/>
            <person name="Hori S."/>
            <person name="Arai W."/>
            <person name="Tsubouchi T."/>
            <person name="Morono Y."/>
            <person name="Uchiyama I."/>
            <person name="Ito T."/>
            <person name="Fujiyama A."/>
            <person name="Inagaki F."/>
            <person name="Takami H."/>
        </authorList>
    </citation>
    <scope>NUCLEOTIDE SEQUENCE</scope>
    <source>
        <strain evidence="1">Expedition CK06-06</strain>
    </source>
</reference>